<evidence type="ECO:0008006" key="4">
    <source>
        <dbReference type="Google" id="ProtNLM"/>
    </source>
</evidence>
<name>A0ABR1FY49_AURAN</name>
<feature type="region of interest" description="Disordered" evidence="1">
    <location>
        <begin position="1"/>
        <end position="22"/>
    </location>
</feature>
<feature type="compositionally biased region" description="Polar residues" evidence="1">
    <location>
        <begin position="258"/>
        <end position="275"/>
    </location>
</feature>
<organism evidence="2 3">
    <name type="scientific">Aureococcus anophagefferens</name>
    <name type="common">Harmful bloom alga</name>
    <dbReference type="NCBI Taxonomy" id="44056"/>
    <lineage>
        <taxon>Eukaryota</taxon>
        <taxon>Sar</taxon>
        <taxon>Stramenopiles</taxon>
        <taxon>Ochrophyta</taxon>
        <taxon>Pelagophyceae</taxon>
        <taxon>Pelagomonadales</taxon>
        <taxon>Pelagomonadaceae</taxon>
        <taxon>Aureococcus</taxon>
    </lineage>
</organism>
<gene>
    <name evidence="2" type="ORF">SO694_00051165</name>
</gene>
<feature type="region of interest" description="Disordered" evidence="1">
    <location>
        <begin position="394"/>
        <end position="448"/>
    </location>
</feature>
<feature type="compositionally biased region" description="Basic and acidic residues" evidence="1">
    <location>
        <begin position="394"/>
        <end position="413"/>
    </location>
</feature>
<evidence type="ECO:0000313" key="3">
    <source>
        <dbReference type="Proteomes" id="UP001363151"/>
    </source>
</evidence>
<feature type="region of interest" description="Disordered" evidence="1">
    <location>
        <begin position="242"/>
        <end position="341"/>
    </location>
</feature>
<comment type="caution">
    <text evidence="2">The sequence shown here is derived from an EMBL/GenBank/DDBJ whole genome shotgun (WGS) entry which is preliminary data.</text>
</comment>
<reference evidence="2 3" key="1">
    <citation type="submission" date="2024-03" db="EMBL/GenBank/DDBJ databases">
        <title>Aureococcus anophagefferens CCMP1851 and Kratosvirus quantuckense: Draft genome of a second virus-susceptible host strain in the model system.</title>
        <authorList>
            <person name="Chase E."/>
            <person name="Truchon A.R."/>
            <person name="Schepens W."/>
            <person name="Wilhelm S.W."/>
        </authorList>
    </citation>
    <scope>NUCLEOTIDE SEQUENCE [LARGE SCALE GENOMIC DNA]</scope>
    <source>
        <strain evidence="2 3">CCMP1851</strain>
    </source>
</reference>
<accession>A0ABR1FY49</accession>
<feature type="compositionally biased region" description="Low complexity" evidence="1">
    <location>
        <begin position="478"/>
        <end position="488"/>
    </location>
</feature>
<feature type="compositionally biased region" description="Basic and acidic residues" evidence="1">
    <location>
        <begin position="7"/>
        <end position="20"/>
    </location>
</feature>
<feature type="compositionally biased region" description="Low complexity" evidence="1">
    <location>
        <begin position="299"/>
        <end position="313"/>
    </location>
</feature>
<keyword evidence="3" id="KW-1185">Reference proteome</keyword>
<proteinExistence type="predicted"/>
<protein>
    <recommendedName>
        <fullName evidence="4">Myosin motor domain-containing protein</fullName>
    </recommendedName>
</protein>
<evidence type="ECO:0000313" key="2">
    <source>
        <dbReference type="EMBL" id="KAK7241188.1"/>
    </source>
</evidence>
<dbReference type="Proteomes" id="UP001363151">
    <property type="component" value="Unassembled WGS sequence"/>
</dbReference>
<feature type="compositionally biased region" description="Basic and acidic residues" evidence="1">
    <location>
        <begin position="436"/>
        <end position="448"/>
    </location>
</feature>
<feature type="region of interest" description="Disordered" evidence="1">
    <location>
        <begin position="463"/>
        <end position="506"/>
    </location>
</feature>
<dbReference type="EMBL" id="JBBJCI010000204">
    <property type="protein sequence ID" value="KAK7241188.1"/>
    <property type="molecule type" value="Genomic_DNA"/>
</dbReference>
<dbReference type="PROSITE" id="PS50096">
    <property type="entry name" value="IQ"/>
    <property type="match status" value="2"/>
</dbReference>
<evidence type="ECO:0000256" key="1">
    <source>
        <dbReference type="SAM" id="MobiDB-lite"/>
    </source>
</evidence>
<sequence length="506" mass="55441">MGMAWVGEHDSPRGAPRNKDGTVSQLTYRFSGKLRKRFYEDASLESVHLRKARRQRAVAQTEAKLERVLASMKSEAAFIERMERTLAREQEADIGAASIVFGAVVLQSAWRTHKARLRVRNLRETRALGILSVNLKSYVIKRRKHAVATKYQSRVRVHLAARIVRRLFAMRTSALLLQAQWRGIRSRSEIRHLRLVNIVAEGYVEQICLYAMARLYQRRILPQIASGQGRWHRYRARRDALEARAKKSRGPRPCGRAQASNKPGSPNTIQSSLYNFASPDAPKRDGSDATGSEPSSPDPGSKGARAASPAGARAKPRLDTGQGGAARARRRRAARARGAPVGAPIIDMTPITASDLILTPATGEAANYAPPPPPFISAEFFDLLNPEEIESLRDDAEAEARGEREETTLRSEGSKVMMTRTMARRPSNVGAGGPGLDKDGLDKQKSFRNDRLVSLRKASLHALNFSGRGGLRPGGGRRMSASGLSLSEGGAGGGAPKASRRREGRP</sequence>
<feature type="compositionally biased region" description="Gly residues" evidence="1">
    <location>
        <begin position="467"/>
        <end position="477"/>
    </location>
</feature>